<dbReference type="PANTHER" id="PTHR10648:SF4">
    <property type="entry name" value="PROTEIN PHOSPHATASE 2 (FORMERLY 2A), REGULATORY SUBUNIT A, BETA ISOFORM-RELATED"/>
    <property type="match status" value="1"/>
</dbReference>
<dbReference type="InterPro" id="IPR021133">
    <property type="entry name" value="HEAT_type_2"/>
</dbReference>
<gene>
    <name evidence="6" type="ORF">NCTC11532_00452</name>
</gene>
<dbReference type="InterPro" id="IPR051023">
    <property type="entry name" value="PP2A_Regulatory_Subunit_A"/>
</dbReference>
<dbReference type="EMBL" id="UGPB01000001">
    <property type="protein sequence ID" value="STY28282.1"/>
    <property type="molecule type" value="Genomic_DNA"/>
</dbReference>
<dbReference type="STRING" id="1122170.GCA_000701265_02226"/>
<sequence>MFQSQFFSNLPIDIAIPIYSKFDPQFLYHQCRLIDKRQAFIATLTLLRNQEANAAFYQEKVVASLCSNNNPVLSYALSSTGNRQHLICCLTGFISNPCIDFKNKFQALFILSKLKEQAFEMSPKLTSRIKMMLKYPAKKNTQEALIVLSNVALCLDPTDVAEFVPEVSNILTTYSNIHVCQKAIDCLTALIPRLKQADLSTLMPLIARKLTHIDETVRQKALGWICVYVSYTKANDLALFALIKNHLNDDNRAVRDAALDCLTAFVPFLLSEQFIELLPGVVNQLIEKDKRINKNALQLLKKLCHHLQPSDLKTFLPLITARLNNKNLFHRLQSLILLTLIANQLQPEELLPLFSPLIKQLRDADTNVRKAAFECWITCSSHFTQADLNNLIPSLINQWVHEDEKEPSRQVLKAFISRLNPSELVHLVPLITTRLTNGTDGVRAADIDYFSIFSSYITPENLSTLLHSLTMGLSNDDENVCILSLNYLSNLAPYLQKSDIRIFLPLIANKLDLRTFTIGTHYRLQAALSCLNTLACYLERADLMPFFTHLFALLNSSPGYCETEIFDCIGALAPFLQEEDLISLSPLIVKNLKHWHSEVKESATRSLIQIAACLKPMNLTVLLSLVISNLEDTNWKVTRSTLFCLSALIPYLDEGHQAMFLSAIKSQLNDDSFQIREGTLQCLSGMGSFLTYEDLGELAMGNQLKDPVFYEQFYKFVNQIISIKNISHQEIVKRLKLFESYNDPSIEVFLSHYNNLLSECHNTAINSKFQA</sequence>
<dbReference type="Pfam" id="PF21041">
    <property type="entry name" value="XMAP215_CLASP_TOG"/>
    <property type="match status" value="1"/>
</dbReference>
<dbReference type="AlphaFoldDB" id="A0A378LR17"/>
<dbReference type="OrthoDB" id="5657127at2"/>
<dbReference type="RefSeq" id="WP_031562814.1">
    <property type="nucleotide sequence ID" value="NZ_CAAAIS010000002.1"/>
</dbReference>
<evidence type="ECO:0000256" key="1">
    <source>
        <dbReference type="ARBA" id="ARBA00004245"/>
    </source>
</evidence>
<keyword evidence="2" id="KW-0963">Cytoplasm</keyword>
<dbReference type="GO" id="GO:0019888">
    <property type="term" value="F:protein phosphatase regulator activity"/>
    <property type="evidence" value="ECO:0007669"/>
    <property type="project" value="TreeGrafter"/>
</dbReference>
<dbReference type="SMART" id="SM01349">
    <property type="entry name" value="TOG"/>
    <property type="match status" value="1"/>
</dbReference>
<comment type="subcellular location">
    <subcellularLocation>
        <location evidence="1">Cytoplasm</location>
        <location evidence="1">Cytoskeleton</location>
    </subcellularLocation>
</comment>
<keyword evidence="3" id="KW-0677">Repeat</keyword>
<keyword evidence="7" id="KW-1185">Reference proteome</keyword>
<dbReference type="SUPFAM" id="SSF48371">
    <property type="entry name" value="ARM repeat"/>
    <property type="match status" value="1"/>
</dbReference>
<keyword evidence="4" id="KW-0206">Cytoskeleton</keyword>
<dbReference type="PROSITE" id="PS50077">
    <property type="entry name" value="HEAT_REPEAT"/>
    <property type="match status" value="1"/>
</dbReference>
<organism evidence="6 7">
    <name type="scientific">Legionella wadsworthii</name>
    <dbReference type="NCBI Taxonomy" id="28088"/>
    <lineage>
        <taxon>Bacteria</taxon>
        <taxon>Pseudomonadati</taxon>
        <taxon>Pseudomonadota</taxon>
        <taxon>Gammaproteobacteria</taxon>
        <taxon>Legionellales</taxon>
        <taxon>Legionellaceae</taxon>
        <taxon>Legionella</taxon>
    </lineage>
</organism>
<name>A0A378LR17_9GAMM</name>
<dbReference type="Gene3D" id="1.25.10.10">
    <property type="entry name" value="Leucine-rich Repeat Variant"/>
    <property type="match status" value="4"/>
</dbReference>
<proteinExistence type="predicted"/>
<accession>A0A378LR17</accession>
<evidence type="ECO:0000256" key="2">
    <source>
        <dbReference type="ARBA" id="ARBA00022490"/>
    </source>
</evidence>
<protein>
    <submittedName>
        <fullName evidence="6">Karyopherin (Importin) beta</fullName>
    </submittedName>
</protein>
<dbReference type="PANTHER" id="PTHR10648">
    <property type="entry name" value="SERINE/THREONINE-PROTEIN PHOSPHATASE PP2A 65 KDA REGULATORY SUBUNIT"/>
    <property type="match status" value="1"/>
</dbReference>
<evidence type="ECO:0000313" key="7">
    <source>
        <dbReference type="Proteomes" id="UP000255297"/>
    </source>
</evidence>
<dbReference type="InterPro" id="IPR016024">
    <property type="entry name" value="ARM-type_fold"/>
</dbReference>
<evidence type="ECO:0000256" key="3">
    <source>
        <dbReference type="ARBA" id="ARBA00022737"/>
    </source>
</evidence>
<dbReference type="InterPro" id="IPR011989">
    <property type="entry name" value="ARM-like"/>
</dbReference>
<dbReference type="Proteomes" id="UP000255297">
    <property type="component" value="Unassembled WGS sequence"/>
</dbReference>
<dbReference type="GO" id="GO:0000159">
    <property type="term" value="C:protein phosphatase type 2A complex"/>
    <property type="evidence" value="ECO:0007669"/>
    <property type="project" value="TreeGrafter"/>
</dbReference>
<dbReference type="GO" id="GO:0005829">
    <property type="term" value="C:cytosol"/>
    <property type="evidence" value="ECO:0007669"/>
    <property type="project" value="TreeGrafter"/>
</dbReference>
<evidence type="ECO:0000259" key="5">
    <source>
        <dbReference type="SMART" id="SM01349"/>
    </source>
</evidence>
<evidence type="ECO:0000313" key="6">
    <source>
        <dbReference type="EMBL" id="STY28282.1"/>
    </source>
</evidence>
<feature type="domain" description="TOG" evidence="5">
    <location>
        <begin position="189"/>
        <end position="425"/>
    </location>
</feature>
<dbReference type="InterPro" id="IPR048491">
    <property type="entry name" value="XMAP215_CLASP_TOG"/>
</dbReference>
<dbReference type="InterPro" id="IPR034085">
    <property type="entry name" value="TOG"/>
</dbReference>
<reference evidence="6 7" key="1">
    <citation type="submission" date="2018-06" db="EMBL/GenBank/DDBJ databases">
        <authorList>
            <consortium name="Pathogen Informatics"/>
            <person name="Doyle S."/>
        </authorList>
    </citation>
    <scope>NUCLEOTIDE SEQUENCE [LARGE SCALE GENOMIC DNA]</scope>
    <source>
        <strain evidence="6 7">NCTC11532</strain>
    </source>
</reference>
<evidence type="ECO:0000256" key="4">
    <source>
        <dbReference type="ARBA" id="ARBA00023212"/>
    </source>
</evidence>